<dbReference type="GO" id="GO:0006508">
    <property type="term" value="P:proteolysis"/>
    <property type="evidence" value="ECO:0007669"/>
    <property type="project" value="UniProtKB-KW"/>
</dbReference>
<keyword evidence="1" id="KW-0472">Membrane</keyword>
<keyword evidence="3" id="KW-1185">Reference proteome</keyword>
<name>A0A031FQT2_9MICO</name>
<feature type="transmembrane region" description="Helical" evidence="1">
    <location>
        <begin position="207"/>
        <end position="228"/>
    </location>
</feature>
<gene>
    <name evidence="2" type="ORF">BW34_02167</name>
</gene>
<dbReference type="AlphaFoldDB" id="A0A031FQT2"/>
<keyword evidence="2" id="KW-0378">Hydrolase</keyword>
<accession>A0A031FQT2</accession>
<comment type="caution">
    <text evidence="2">The sequence shown here is derived from an EMBL/GenBank/DDBJ whole genome shotgun (WGS) entry which is preliminary data.</text>
</comment>
<protein>
    <submittedName>
        <fullName evidence="2">Periplasmic serine protease</fullName>
    </submittedName>
</protein>
<evidence type="ECO:0000313" key="2">
    <source>
        <dbReference type="EMBL" id="EZP26963.1"/>
    </source>
</evidence>
<feature type="transmembrane region" description="Helical" evidence="1">
    <location>
        <begin position="234"/>
        <end position="252"/>
    </location>
</feature>
<feature type="transmembrane region" description="Helical" evidence="1">
    <location>
        <begin position="174"/>
        <end position="195"/>
    </location>
</feature>
<dbReference type="RefSeq" id="WP_036312282.1">
    <property type="nucleotide sequence ID" value="NZ_JFYO01000006.1"/>
</dbReference>
<feature type="transmembrane region" description="Helical" evidence="1">
    <location>
        <begin position="141"/>
        <end position="162"/>
    </location>
</feature>
<reference evidence="2 3" key="1">
    <citation type="submission" date="2014-03" db="EMBL/GenBank/DDBJ databases">
        <title>Draft Genome Sequences of 13 Willow Endophytes.</title>
        <authorList>
            <person name="Gan H.Y."/>
            <person name="Gan H.M."/>
            <person name="Savka M.A."/>
            <person name="Hudson A.O."/>
        </authorList>
    </citation>
    <scope>NUCLEOTIDE SEQUENCE [LARGE SCALE GENOMIC DNA]</scope>
    <source>
        <strain evidence="2 3">RIT293</strain>
    </source>
</reference>
<feature type="transmembrane region" description="Helical" evidence="1">
    <location>
        <begin position="111"/>
        <end position="129"/>
    </location>
</feature>
<sequence length="270" mass="27932">MTGLRTHRSLRLALVGIVVALAASVLVELAQAGWVPLPSISDYFYSPARGVFVGGLVAAAVALLALSGRDAESIMLDIAAVFAPLIAIVPTGYRGRPVVPEDVLATVRNGVGVYIVMVAALVALSMVLASRGETAWRRVGIVGGIATVTAAALGVLAFAPGVAGQFPFPGGVNVHLVATVCFFVMFAAIPLVSVFSRDARPGPVYRGIYAAVSVVITIALILAIVSVIADPDTIGVLIGEAVALTTFAVFWMTQTVERWRDADPPSILVG</sequence>
<dbReference type="GO" id="GO:0008233">
    <property type="term" value="F:peptidase activity"/>
    <property type="evidence" value="ECO:0007669"/>
    <property type="project" value="UniProtKB-KW"/>
</dbReference>
<organism evidence="2 3">
    <name type="scientific">Microbacterium oleivorans</name>
    <dbReference type="NCBI Taxonomy" id="273677"/>
    <lineage>
        <taxon>Bacteria</taxon>
        <taxon>Bacillati</taxon>
        <taxon>Actinomycetota</taxon>
        <taxon>Actinomycetes</taxon>
        <taxon>Micrococcales</taxon>
        <taxon>Microbacteriaceae</taxon>
        <taxon>Microbacterium</taxon>
    </lineage>
</organism>
<dbReference type="Proteomes" id="UP000024001">
    <property type="component" value="Unassembled WGS sequence"/>
</dbReference>
<evidence type="ECO:0000313" key="3">
    <source>
        <dbReference type="Proteomes" id="UP000024001"/>
    </source>
</evidence>
<dbReference type="EMBL" id="JFYO01000006">
    <property type="protein sequence ID" value="EZP26963.1"/>
    <property type="molecule type" value="Genomic_DNA"/>
</dbReference>
<keyword evidence="2" id="KW-0645">Protease</keyword>
<keyword evidence="1" id="KW-0812">Transmembrane</keyword>
<feature type="transmembrane region" description="Helical" evidence="1">
    <location>
        <begin position="48"/>
        <end position="67"/>
    </location>
</feature>
<dbReference type="PATRIC" id="fig|273677.3.peg.2148"/>
<feature type="transmembrane region" description="Helical" evidence="1">
    <location>
        <begin position="74"/>
        <end position="91"/>
    </location>
</feature>
<proteinExistence type="predicted"/>
<keyword evidence="1" id="KW-1133">Transmembrane helix</keyword>
<dbReference type="OrthoDB" id="5141757at2"/>
<evidence type="ECO:0000256" key="1">
    <source>
        <dbReference type="SAM" id="Phobius"/>
    </source>
</evidence>